<dbReference type="CDD" id="cd00298">
    <property type="entry name" value="ACD_sHsps_p23-like"/>
    <property type="match status" value="1"/>
</dbReference>
<dbReference type="InterPro" id="IPR002068">
    <property type="entry name" value="A-crystallin/Hsp20_dom"/>
</dbReference>
<dbReference type="Gene3D" id="2.60.40.790">
    <property type="match status" value="1"/>
</dbReference>
<name>A0A5C7ICK7_9ROSI</name>
<dbReference type="InterPro" id="IPR039321">
    <property type="entry name" value="IDM2/3-like"/>
</dbReference>
<feature type="domain" description="SHSP" evidence="3">
    <location>
        <begin position="230"/>
        <end position="351"/>
    </location>
</feature>
<dbReference type="EMBL" id="VAHF01000003">
    <property type="protein sequence ID" value="TXG67080.1"/>
    <property type="molecule type" value="Genomic_DNA"/>
</dbReference>
<dbReference type="PANTHER" id="PTHR34661:SF3">
    <property type="entry name" value="INCREASED DNA METHYLATION 2"/>
    <property type="match status" value="1"/>
</dbReference>
<dbReference type="FunFam" id="2.60.40.790:FF:000049">
    <property type="entry name" value="Increased DNA methylation 3"/>
    <property type="match status" value="1"/>
</dbReference>
<protein>
    <recommendedName>
        <fullName evidence="3">SHSP domain-containing protein</fullName>
    </recommendedName>
</protein>
<sequence>MDSPSQFTVTPARDSLSQFMVMPATPSDATGVMAEEYRYLYGVVADKAEPFVESPPSMISDMALETRQTGDNNMTSKGKDVQVVAPVNIELHDGAFVYPHINHSAPSNAAGVHSMGEGSNLYDVADKDAEPSATLAHVMVSDIPLETNRRDENAKSKRQDVICVTPENTVPYDVPPMMHPSLGPGPTQDDRKHLERDSPAIIFLPSQPSKQEWADITSAVKSGFALTGSAAMGHVGPIVGLMDVGECEDSYLFRVALPGVKRDDSEFSCWVDPTGKVSIRGITTTGEKSVHRFSQVFEMKTQNLCPPGPFSMTFQLPGRVVVEEFSGNFGMDGILEGIVKKEKHTTPISQQ</sequence>
<accession>A0A5C7ICK7</accession>
<dbReference type="PANTHER" id="PTHR34661">
    <property type="entry name" value="INCREASED DNA METHYLATION 3"/>
    <property type="match status" value="1"/>
</dbReference>
<dbReference type="InterPro" id="IPR008978">
    <property type="entry name" value="HSP20-like_chaperone"/>
</dbReference>
<dbReference type="AlphaFoldDB" id="A0A5C7ICK7"/>
<organism evidence="4 5">
    <name type="scientific">Acer yangbiense</name>
    <dbReference type="NCBI Taxonomy" id="1000413"/>
    <lineage>
        <taxon>Eukaryota</taxon>
        <taxon>Viridiplantae</taxon>
        <taxon>Streptophyta</taxon>
        <taxon>Embryophyta</taxon>
        <taxon>Tracheophyta</taxon>
        <taxon>Spermatophyta</taxon>
        <taxon>Magnoliopsida</taxon>
        <taxon>eudicotyledons</taxon>
        <taxon>Gunneridae</taxon>
        <taxon>Pentapetalae</taxon>
        <taxon>rosids</taxon>
        <taxon>malvids</taxon>
        <taxon>Sapindales</taxon>
        <taxon>Sapindaceae</taxon>
        <taxon>Hippocastanoideae</taxon>
        <taxon>Acereae</taxon>
        <taxon>Acer</taxon>
    </lineage>
</organism>
<evidence type="ECO:0000313" key="5">
    <source>
        <dbReference type="Proteomes" id="UP000323000"/>
    </source>
</evidence>
<keyword evidence="5" id="KW-1185">Reference proteome</keyword>
<reference evidence="5" key="1">
    <citation type="journal article" date="2019" name="Gigascience">
        <title>De novo genome assembly of the endangered Acer yangbiense, a plant species with extremely small populations endemic to Yunnan Province, China.</title>
        <authorList>
            <person name="Yang J."/>
            <person name="Wariss H.M."/>
            <person name="Tao L."/>
            <person name="Zhang R."/>
            <person name="Yun Q."/>
            <person name="Hollingsworth P."/>
            <person name="Dao Z."/>
            <person name="Luo G."/>
            <person name="Guo H."/>
            <person name="Ma Y."/>
            <person name="Sun W."/>
        </authorList>
    </citation>
    <scope>NUCLEOTIDE SEQUENCE [LARGE SCALE GENOMIC DNA]</scope>
    <source>
        <strain evidence="5">cv. Malutang</strain>
    </source>
</reference>
<dbReference type="GO" id="GO:0005634">
    <property type="term" value="C:nucleus"/>
    <property type="evidence" value="ECO:0007669"/>
    <property type="project" value="TreeGrafter"/>
</dbReference>
<evidence type="ECO:0000256" key="1">
    <source>
        <dbReference type="PROSITE-ProRule" id="PRU00285"/>
    </source>
</evidence>
<feature type="region of interest" description="Disordered" evidence="2">
    <location>
        <begin position="167"/>
        <end position="192"/>
    </location>
</feature>
<comment type="caution">
    <text evidence="4">The sequence shown here is derived from an EMBL/GenBank/DDBJ whole genome shotgun (WGS) entry which is preliminary data.</text>
</comment>
<comment type="similarity">
    <text evidence="1">Belongs to the small heat shock protein (HSP20) family.</text>
</comment>
<gene>
    <name evidence="4" type="ORF">EZV62_008355</name>
</gene>
<evidence type="ECO:0000256" key="2">
    <source>
        <dbReference type="SAM" id="MobiDB-lite"/>
    </source>
</evidence>
<dbReference type="Proteomes" id="UP000323000">
    <property type="component" value="Chromosome 3"/>
</dbReference>
<evidence type="ECO:0000313" key="4">
    <source>
        <dbReference type="EMBL" id="TXG67080.1"/>
    </source>
</evidence>
<dbReference type="PROSITE" id="PS01031">
    <property type="entry name" value="SHSP"/>
    <property type="match status" value="1"/>
</dbReference>
<proteinExistence type="inferred from homology"/>
<dbReference type="OrthoDB" id="1927234at2759"/>
<evidence type="ECO:0000259" key="3">
    <source>
        <dbReference type="PROSITE" id="PS01031"/>
    </source>
</evidence>